<name>A0A9W4D1J6_BLUGR</name>
<accession>A0A9W4D1J6</accession>
<sequence length="44" mass="5080">MKFQAPKSWNVRATSATPIDKVLALTNNPRSKHSCDTVRRHTWE</sequence>
<organism evidence="1 2">
    <name type="scientific">Blumeria graminis f. sp. triticale</name>
    <dbReference type="NCBI Taxonomy" id="1689686"/>
    <lineage>
        <taxon>Eukaryota</taxon>
        <taxon>Fungi</taxon>
        <taxon>Dikarya</taxon>
        <taxon>Ascomycota</taxon>
        <taxon>Pezizomycotina</taxon>
        <taxon>Leotiomycetes</taxon>
        <taxon>Erysiphales</taxon>
        <taxon>Erysiphaceae</taxon>
        <taxon>Blumeria</taxon>
    </lineage>
</organism>
<dbReference type="AlphaFoldDB" id="A0A9W4D1J6"/>
<evidence type="ECO:0000313" key="1">
    <source>
        <dbReference type="EMBL" id="CAD6502623.1"/>
    </source>
</evidence>
<proteinExistence type="predicted"/>
<reference evidence="1" key="1">
    <citation type="submission" date="2020-10" db="EMBL/GenBank/DDBJ databases">
        <authorList>
            <person name="Muller C M."/>
        </authorList>
    </citation>
    <scope>NUCLEOTIDE SEQUENCE</scope>
    <source>
        <strain evidence="1">THUN-12</strain>
    </source>
</reference>
<dbReference type="EMBL" id="CAJHIT010000006">
    <property type="protein sequence ID" value="CAD6502623.1"/>
    <property type="molecule type" value="Genomic_DNA"/>
</dbReference>
<gene>
    <name evidence="1" type="ORF">BGTH12_LOCUS3981</name>
</gene>
<protein>
    <submittedName>
        <fullName evidence="1">BgTH12-05214</fullName>
    </submittedName>
</protein>
<dbReference type="Proteomes" id="UP000683417">
    <property type="component" value="Unassembled WGS sequence"/>
</dbReference>
<comment type="caution">
    <text evidence="1">The sequence shown here is derived from an EMBL/GenBank/DDBJ whole genome shotgun (WGS) entry which is preliminary data.</text>
</comment>
<evidence type="ECO:0000313" key="2">
    <source>
        <dbReference type="Proteomes" id="UP000683417"/>
    </source>
</evidence>